<dbReference type="Proteomes" id="UP001629249">
    <property type="component" value="Unassembled WGS sequence"/>
</dbReference>
<proteinExistence type="predicted"/>
<keyword evidence="2" id="KW-1185">Reference proteome</keyword>
<evidence type="ECO:0000313" key="1">
    <source>
        <dbReference type="EMBL" id="MFL9886096.1"/>
    </source>
</evidence>
<dbReference type="EMBL" id="JAQQFN010000019">
    <property type="protein sequence ID" value="MFL9886096.1"/>
    <property type="molecule type" value="Genomic_DNA"/>
</dbReference>
<dbReference type="RefSeq" id="WP_408329903.1">
    <property type="nucleotide sequence ID" value="NZ_JAQQFH010000012.1"/>
</dbReference>
<reference evidence="1 2" key="1">
    <citation type="journal article" date="2024" name="Chem. Sci.">
        <title>Discovery of megapolipeptins by genome mining of a Burkholderiales bacteria collection.</title>
        <authorList>
            <person name="Paulo B.S."/>
            <person name="Recchia M.J.J."/>
            <person name="Lee S."/>
            <person name="Fergusson C.H."/>
            <person name="Romanowski S.B."/>
            <person name="Hernandez A."/>
            <person name="Krull N."/>
            <person name="Liu D.Y."/>
            <person name="Cavanagh H."/>
            <person name="Bos A."/>
            <person name="Gray C.A."/>
            <person name="Murphy B.T."/>
            <person name="Linington R.G."/>
            <person name="Eustaquio A.S."/>
        </authorList>
    </citation>
    <scope>NUCLEOTIDE SEQUENCE [LARGE SCALE GENOMIC DNA]</scope>
    <source>
        <strain evidence="1 2">RL16-012-BIC-B</strain>
    </source>
</reference>
<sequence length="517" mass="60194">MTTELHSTEKPVFIDVIIPTLGVRESIFDVISTLERLATSRASVKIRVFTSFNPKNGVRTVYLKDAYDRVPNFSVQEIGPASYEPTSEHHVLWCLKWHREHCADADSVVWILTDNDPIIESGFDAVVGFLRSHTPDLFFVNFMWGDVQGELLPSPAFRVNQLIWHGDASYFFRSQGFEHATSGLGCFFVRGSFLTDEVIAMYERTLARSVVCAHAWWMMEAGMSSKEFYLVGTPVLLNKINPHNFDDSWVWVEAAEREGVQAKFSWTIGYLRHLDYYVQKGKMTWQEIRTSMLSEPQRGILLFLDDVLRQMFVQAKLALRRPGQRFDAPEIDLIKRVWGNVYPLRMPMINFLCDVLDRRNENQIVRLRSYKFAIRFRAIEEEQGIFFPLFRNAMYGYYYLEHNSGFVALLDKGHVYKAYRDLDPVDISPYILYAPTEDAIIEKIKEARQHARPDALLHNFDYWTVLLRPALNPVAAFPHLQLRILSQKEAVIRMVKRLVFPISFVRRNINRVLSIFR</sequence>
<comment type="caution">
    <text evidence="1">The sequence shown here is derived from an EMBL/GenBank/DDBJ whole genome shotgun (WGS) entry which is preliminary data.</text>
</comment>
<evidence type="ECO:0000313" key="2">
    <source>
        <dbReference type="Proteomes" id="UP001629249"/>
    </source>
</evidence>
<accession>A0ABW8ZV80</accession>
<organism evidence="1 2">
    <name type="scientific">Paraburkholderia agricolaris</name>
    <dbReference type="NCBI Taxonomy" id="2152888"/>
    <lineage>
        <taxon>Bacteria</taxon>
        <taxon>Pseudomonadati</taxon>
        <taxon>Pseudomonadota</taxon>
        <taxon>Betaproteobacteria</taxon>
        <taxon>Burkholderiales</taxon>
        <taxon>Burkholderiaceae</taxon>
        <taxon>Paraburkholderia</taxon>
    </lineage>
</organism>
<gene>
    <name evidence="1" type="ORF">PQR66_23860</name>
</gene>
<protein>
    <recommendedName>
        <fullName evidence="3">Rhamnosyltransferase</fullName>
    </recommendedName>
</protein>
<evidence type="ECO:0008006" key="3">
    <source>
        <dbReference type="Google" id="ProtNLM"/>
    </source>
</evidence>
<name>A0ABW8ZV80_9BURK</name>